<evidence type="ECO:0000256" key="4">
    <source>
        <dbReference type="ARBA" id="ARBA00022989"/>
    </source>
</evidence>
<reference evidence="7 8" key="1">
    <citation type="submission" date="2017-07" db="EMBL/GenBank/DDBJ databases">
        <title>Niveispirillum cyanobacteriorum sp. nov., isolated from cyanobacterial aggregates in a eutrophic lake.</title>
        <authorList>
            <person name="Cai H."/>
        </authorList>
    </citation>
    <scope>NUCLEOTIDE SEQUENCE [LARGE SCALE GENOMIC DNA]</scope>
    <source>
        <strain evidence="8">TH1-14</strain>
    </source>
</reference>
<proteinExistence type="predicted"/>
<name>A0A255YX01_9PROT</name>
<dbReference type="GO" id="GO:0005886">
    <property type="term" value="C:plasma membrane"/>
    <property type="evidence" value="ECO:0007669"/>
    <property type="project" value="UniProtKB-SubCell"/>
</dbReference>
<dbReference type="OrthoDB" id="9812084at2"/>
<evidence type="ECO:0000256" key="1">
    <source>
        <dbReference type="ARBA" id="ARBA00004651"/>
    </source>
</evidence>
<organism evidence="7 8">
    <name type="scientific">Niveispirillum lacus</name>
    <dbReference type="NCBI Taxonomy" id="1981099"/>
    <lineage>
        <taxon>Bacteria</taxon>
        <taxon>Pseudomonadati</taxon>
        <taxon>Pseudomonadota</taxon>
        <taxon>Alphaproteobacteria</taxon>
        <taxon>Rhodospirillales</taxon>
        <taxon>Azospirillaceae</taxon>
        <taxon>Niveispirillum</taxon>
    </lineage>
</organism>
<dbReference type="AlphaFoldDB" id="A0A255YX01"/>
<evidence type="ECO:0000256" key="5">
    <source>
        <dbReference type="ARBA" id="ARBA00023136"/>
    </source>
</evidence>
<evidence type="ECO:0000313" key="7">
    <source>
        <dbReference type="EMBL" id="OYQ33699.1"/>
    </source>
</evidence>
<dbReference type="Pfam" id="PF01810">
    <property type="entry name" value="LysE"/>
    <property type="match status" value="1"/>
</dbReference>
<comment type="caution">
    <text evidence="7">The sequence shown here is derived from an EMBL/GenBank/DDBJ whole genome shotgun (WGS) entry which is preliminary data.</text>
</comment>
<dbReference type="InterPro" id="IPR001123">
    <property type="entry name" value="LeuE-type"/>
</dbReference>
<feature type="transmembrane region" description="Helical" evidence="6">
    <location>
        <begin position="182"/>
        <end position="199"/>
    </location>
</feature>
<dbReference type="GO" id="GO:0015171">
    <property type="term" value="F:amino acid transmembrane transporter activity"/>
    <property type="evidence" value="ECO:0007669"/>
    <property type="project" value="TreeGrafter"/>
</dbReference>
<feature type="transmembrane region" description="Helical" evidence="6">
    <location>
        <begin position="146"/>
        <end position="170"/>
    </location>
</feature>
<dbReference type="EMBL" id="NOXU01000030">
    <property type="protein sequence ID" value="OYQ33699.1"/>
    <property type="molecule type" value="Genomic_DNA"/>
</dbReference>
<keyword evidence="3 6" id="KW-0812">Transmembrane</keyword>
<gene>
    <name evidence="7" type="ORF">CHU95_15220</name>
</gene>
<evidence type="ECO:0008006" key="9">
    <source>
        <dbReference type="Google" id="ProtNLM"/>
    </source>
</evidence>
<comment type="subcellular location">
    <subcellularLocation>
        <location evidence="1">Cell membrane</location>
        <topology evidence="1">Multi-pass membrane protein</topology>
    </subcellularLocation>
</comment>
<dbReference type="GO" id="GO:0033228">
    <property type="term" value="P:cysteine export across plasma membrane"/>
    <property type="evidence" value="ECO:0007669"/>
    <property type="project" value="TreeGrafter"/>
</dbReference>
<accession>A0A255YX01</accession>
<keyword evidence="5 6" id="KW-0472">Membrane</keyword>
<dbReference type="Proteomes" id="UP000216998">
    <property type="component" value="Unassembled WGS sequence"/>
</dbReference>
<evidence type="ECO:0000256" key="3">
    <source>
        <dbReference type="ARBA" id="ARBA00022692"/>
    </source>
</evidence>
<dbReference type="PANTHER" id="PTHR30086">
    <property type="entry name" value="ARGININE EXPORTER PROTEIN ARGO"/>
    <property type="match status" value="1"/>
</dbReference>
<keyword evidence="4 6" id="KW-1133">Transmembrane helix</keyword>
<dbReference type="RefSeq" id="WP_094457142.1">
    <property type="nucleotide sequence ID" value="NZ_NOXU01000030.1"/>
</dbReference>
<keyword evidence="8" id="KW-1185">Reference proteome</keyword>
<evidence type="ECO:0000313" key="8">
    <source>
        <dbReference type="Proteomes" id="UP000216998"/>
    </source>
</evidence>
<evidence type="ECO:0000256" key="2">
    <source>
        <dbReference type="ARBA" id="ARBA00022475"/>
    </source>
</evidence>
<dbReference type="PANTHER" id="PTHR30086:SF20">
    <property type="entry name" value="ARGININE EXPORTER PROTEIN ARGO-RELATED"/>
    <property type="match status" value="1"/>
</dbReference>
<keyword evidence="2" id="KW-1003">Cell membrane</keyword>
<sequence>MENSLAETLLALAAYCVATSVTPGPNNMILAASGATFGVRRTVPNLLGILVGFGSLLLLAGIGGEALMRIAPVLEPILKYAGVAYMLYLSWKIGTAGRPEAGSRDRPLTFLQAAAFQFINPKGLAMALSVHAIYRMPQLGEMGSIITVTAMFLVVGMPWTLVWVLFGQAVGQWLHDDRRLRLFNGALGLATAASAMLLLV</sequence>
<protein>
    <recommendedName>
        <fullName evidence="9">Lysine transporter LysE</fullName>
    </recommendedName>
</protein>
<feature type="transmembrane region" description="Helical" evidence="6">
    <location>
        <begin position="47"/>
        <end position="68"/>
    </location>
</feature>
<evidence type="ECO:0000256" key="6">
    <source>
        <dbReference type="SAM" id="Phobius"/>
    </source>
</evidence>